<evidence type="ECO:0000313" key="1">
    <source>
        <dbReference type="EMBL" id="ABD82009.1"/>
    </source>
</evidence>
<proteinExistence type="predicted"/>
<dbReference type="KEGG" id="sde:Sde_2749"/>
<gene>
    <name evidence="1" type="ordered locus">Sde_2749</name>
</gene>
<dbReference type="REBASE" id="80665">
    <property type="entry name" value="Sde240I"/>
</dbReference>
<protein>
    <submittedName>
        <fullName evidence="1">Uncharacterized protein</fullName>
    </submittedName>
</protein>
<dbReference type="Proteomes" id="UP000001947">
    <property type="component" value="Chromosome"/>
</dbReference>
<keyword evidence="2" id="KW-1185">Reference proteome</keyword>
<organism evidence="1 2">
    <name type="scientific">Saccharophagus degradans (strain 2-40 / ATCC 43961 / DSM 17024)</name>
    <dbReference type="NCBI Taxonomy" id="203122"/>
    <lineage>
        <taxon>Bacteria</taxon>
        <taxon>Pseudomonadati</taxon>
        <taxon>Pseudomonadota</taxon>
        <taxon>Gammaproteobacteria</taxon>
        <taxon>Cellvibrionales</taxon>
        <taxon>Cellvibrionaceae</taxon>
        <taxon>Saccharophagus</taxon>
    </lineage>
</organism>
<sequence>MFHFSIFTLYASDLDLTLLNYFKIKGGALLDSQTIDLSSFNTIELLRLQTKVIGELKGRSIVRTNNNPLADYAEYLAAKALGLELCVNSQTGHDGKDVHGLRYEVKARRVTTTNPSRQLSSIRKLNEKHFDWLLAIIFDEAFIVDQAILLPHEAIADYATHRDHTNSHILVMKGAVLKDQRLKDITERIRAAQLES</sequence>
<evidence type="ECO:0000313" key="2">
    <source>
        <dbReference type="Proteomes" id="UP000001947"/>
    </source>
</evidence>
<reference evidence="1 2" key="1">
    <citation type="journal article" date="2008" name="PLoS Genet.">
        <title>Complete genome sequence of the complex carbohydrate-degrading marine bacterium, Saccharophagus degradans strain 2-40 T.</title>
        <authorList>
            <person name="Weiner R.M."/>
            <person name="Taylor L.E.II."/>
            <person name="Henrissat B."/>
            <person name="Hauser L."/>
            <person name="Land M."/>
            <person name="Coutinho P.M."/>
            <person name="Rancurel C."/>
            <person name="Saunders E.H."/>
            <person name="Longmire A.G."/>
            <person name="Zhang H."/>
            <person name="Bayer E.A."/>
            <person name="Gilbert H.J."/>
            <person name="Larimer F."/>
            <person name="Zhulin I.B."/>
            <person name="Ekborg N.A."/>
            <person name="Lamed R."/>
            <person name="Richardson P.M."/>
            <person name="Borovok I."/>
            <person name="Hutcheson S."/>
        </authorList>
    </citation>
    <scope>NUCLEOTIDE SEQUENCE [LARGE SCALE GENOMIC DNA]</scope>
    <source>
        <strain evidence="2">2-40 / ATCC 43961 / DSM 17024</strain>
    </source>
</reference>
<accession>Q21H20</accession>
<dbReference type="eggNOG" id="ENOG5031KDR">
    <property type="taxonomic scope" value="Bacteria"/>
</dbReference>
<dbReference type="AlphaFoldDB" id="Q21H20"/>
<dbReference type="HOGENOM" id="CLU_131381_0_0_6"/>
<name>Q21H20_SACD2</name>
<dbReference type="EMBL" id="CP000282">
    <property type="protein sequence ID" value="ABD82009.1"/>
    <property type="molecule type" value="Genomic_DNA"/>
</dbReference>